<evidence type="ECO:0008006" key="4">
    <source>
        <dbReference type="Google" id="ProtNLM"/>
    </source>
</evidence>
<evidence type="ECO:0000313" key="2">
    <source>
        <dbReference type="EMBL" id="MBC8768155.1"/>
    </source>
</evidence>
<proteinExistence type="predicted"/>
<evidence type="ECO:0000256" key="1">
    <source>
        <dbReference type="SAM" id="Phobius"/>
    </source>
</evidence>
<accession>A0ABR7QLU1</accession>
<keyword evidence="1" id="KW-1133">Transmembrane helix</keyword>
<comment type="caution">
    <text evidence="2">The sequence shown here is derived from an EMBL/GenBank/DDBJ whole genome shotgun (WGS) entry which is preliminary data.</text>
</comment>
<dbReference type="RefSeq" id="WP_187583742.1">
    <property type="nucleotide sequence ID" value="NZ_JACLHY010000007.1"/>
</dbReference>
<keyword evidence="1" id="KW-0812">Transmembrane</keyword>
<dbReference type="Proteomes" id="UP000618952">
    <property type="component" value="Unassembled WGS sequence"/>
</dbReference>
<evidence type="ECO:0000313" key="3">
    <source>
        <dbReference type="Proteomes" id="UP000618952"/>
    </source>
</evidence>
<gene>
    <name evidence="2" type="ORF">H4O18_09140</name>
</gene>
<reference evidence="2 3" key="1">
    <citation type="submission" date="2020-08" db="EMBL/GenBank/DDBJ databases">
        <title>Arenibacter gaetbuli sp. nov., isolated from a sand dune.</title>
        <authorList>
            <person name="Park S."/>
            <person name="Yoon J.-H."/>
        </authorList>
    </citation>
    <scope>NUCLEOTIDE SEQUENCE [LARGE SCALE GENOMIC DNA]</scope>
    <source>
        <strain evidence="2 3">BSSL-BM3</strain>
    </source>
</reference>
<organism evidence="2 3">
    <name type="scientific">Arenibacter arenosicollis</name>
    <dbReference type="NCBI Taxonomy" id="2762274"/>
    <lineage>
        <taxon>Bacteria</taxon>
        <taxon>Pseudomonadati</taxon>
        <taxon>Bacteroidota</taxon>
        <taxon>Flavobacteriia</taxon>
        <taxon>Flavobacteriales</taxon>
        <taxon>Flavobacteriaceae</taxon>
        <taxon>Arenibacter</taxon>
    </lineage>
</organism>
<feature type="transmembrane region" description="Helical" evidence="1">
    <location>
        <begin position="22"/>
        <end position="39"/>
    </location>
</feature>
<protein>
    <recommendedName>
        <fullName evidence="4">PAP2 superfamily protein</fullName>
    </recommendedName>
</protein>
<keyword evidence="1" id="KW-0472">Membrane</keyword>
<name>A0ABR7QLU1_9FLAO</name>
<dbReference type="EMBL" id="JACLHY010000007">
    <property type="protein sequence ID" value="MBC8768155.1"/>
    <property type="molecule type" value="Genomic_DNA"/>
</dbReference>
<keyword evidence="3" id="KW-1185">Reference proteome</keyword>
<sequence>MDKPVGYSLMGIMAFEMISSKIHWVSDYSLAILIGYAIGKNAAKRRIIKRNKADAIGEIYQSNIQTDFNFNMNSQFTTIGITFNF</sequence>